<gene>
    <name evidence="3" type="primary">LOC100378855</name>
</gene>
<dbReference type="InterPro" id="IPR036034">
    <property type="entry name" value="PDZ_sf"/>
</dbReference>
<dbReference type="GeneID" id="100378855"/>
<evidence type="ECO:0000313" key="2">
    <source>
        <dbReference type="Proteomes" id="UP000694865"/>
    </source>
</evidence>
<feature type="compositionally biased region" description="Basic and acidic residues" evidence="1">
    <location>
        <begin position="16"/>
        <end position="30"/>
    </location>
</feature>
<organism evidence="2 3">
    <name type="scientific">Saccoglossus kowalevskii</name>
    <name type="common">Acorn worm</name>
    <dbReference type="NCBI Taxonomy" id="10224"/>
    <lineage>
        <taxon>Eukaryota</taxon>
        <taxon>Metazoa</taxon>
        <taxon>Hemichordata</taxon>
        <taxon>Enteropneusta</taxon>
        <taxon>Harrimaniidae</taxon>
        <taxon>Saccoglossus</taxon>
    </lineage>
</organism>
<reference evidence="3" key="1">
    <citation type="submission" date="2025-08" db="UniProtKB">
        <authorList>
            <consortium name="RefSeq"/>
        </authorList>
    </citation>
    <scope>IDENTIFICATION</scope>
    <source>
        <tissue evidence="3">Testes</tissue>
    </source>
</reference>
<evidence type="ECO:0000313" key="3">
    <source>
        <dbReference type="RefSeq" id="XP_006813206.1"/>
    </source>
</evidence>
<dbReference type="SUPFAM" id="SSF50156">
    <property type="entry name" value="PDZ domain-like"/>
    <property type="match status" value="1"/>
</dbReference>
<keyword evidence="2" id="KW-1185">Reference proteome</keyword>
<dbReference type="Gene3D" id="2.30.42.10">
    <property type="match status" value="1"/>
</dbReference>
<sequence length="265" mass="30231">MADKTDLSLSRRKNVHEREERNGHSEEVCDKSATERLLVLRLDDEGHSDFVEDPIPSCLQPNQNADLPELPELGVSSVKVPHPDNDPNTLVDLGMTFKTELVESIYQHSVVEVDDGSLAHRLNMRNGDIIHKINDFPLFDCEHGGVLDMFYNLDEEFDVTIRRQTEDNIDGGDSDDDQMMYVFTKFKLKMEITNNEVQIEVIAEFEEEYITKSDNEYPKLRCYYEGDCYIYTASSDSSLILSMTSSSSIAIIPAHINDDRGKKLQ</sequence>
<dbReference type="Proteomes" id="UP000694865">
    <property type="component" value="Unplaced"/>
</dbReference>
<proteinExistence type="predicted"/>
<name>A0ABM0LZL5_SACKO</name>
<protein>
    <submittedName>
        <fullName evidence="3">Uncharacterized protein LOC100378855</fullName>
    </submittedName>
</protein>
<accession>A0ABM0LZL5</accession>
<feature type="region of interest" description="Disordered" evidence="1">
    <location>
        <begin position="1"/>
        <end position="30"/>
    </location>
</feature>
<evidence type="ECO:0000256" key="1">
    <source>
        <dbReference type="SAM" id="MobiDB-lite"/>
    </source>
</evidence>
<dbReference type="RefSeq" id="XP_006813206.1">
    <property type="nucleotide sequence ID" value="XM_006813143.1"/>
</dbReference>